<evidence type="ECO:0000313" key="1">
    <source>
        <dbReference type="EMBL" id="KAK8934194.1"/>
    </source>
</evidence>
<dbReference type="AlphaFoldDB" id="A0AAP0BA14"/>
<name>A0AAP0BA14_9ASPA</name>
<organism evidence="1 2">
    <name type="scientific">Platanthera zijinensis</name>
    <dbReference type="NCBI Taxonomy" id="2320716"/>
    <lineage>
        <taxon>Eukaryota</taxon>
        <taxon>Viridiplantae</taxon>
        <taxon>Streptophyta</taxon>
        <taxon>Embryophyta</taxon>
        <taxon>Tracheophyta</taxon>
        <taxon>Spermatophyta</taxon>
        <taxon>Magnoliopsida</taxon>
        <taxon>Liliopsida</taxon>
        <taxon>Asparagales</taxon>
        <taxon>Orchidaceae</taxon>
        <taxon>Orchidoideae</taxon>
        <taxon>Orchideae</taxon>
        <taxon>Orchidinae</taxon>
        <taxon>Platanthera</taxon>
    </lineage>
</organism>
<dbReference type="EMBL" id="JBBWWQ010000012">
    <property type="protein sequence ID" value="KAK8934194.1"/>
    <property type="molecule type" value="Genomic_DNA"/>
</dbReference>
<reference evidence="1 2" key="1">
    <citation type="journal article" date="2022" name="Nat. Plants">
        <title>Genomes of leafy and leafless Platanthera orchids illuminate the evolution of mycoheterotrophy.</title>
        <authorList>
            <person name="Li M.H."/>
            <person name="Liu K.W."/>
            <person name="Li Z."/>
            <person name="Lu H.C."/>
            <person name="Ye Q.L."/>
            <person name="Zhang D."/>
            <person name="Wang J.Y."/>
            <person name="Li Y.F."/>
            <person name="Zhong Z.M."/>
            <person name="Liu X."/>
            <person name="Yu X."/>
            <person name="Liu D.K."/>
            <person name="Tu X.D."/>
            <person name="Liu B."/>
            <person name="Hao Y."/>
            <person name="Liao X.Y."/>
            <person name="Jiang Y.T."/>
            <person name="Sun W.H."/>
            <person name="Chen J."/>
            <person name="Chen Y.Q."/>
            <person name="Ai Y."/>
            <person name="Zhai J.W."/>
            <person name="Wu S.S."/>
            <person name="Zhou Z."/>
            <person name="Hsiao Y.Y."/>
            <person name="Wu W.L."/>
            <person name="Chen Y.Y."/>
            <person name="Lin Y.F."/>
            <person name="Hsu J.L."/>
            <person name="Li C.Y."/>
            <person name="Wang Z.W."/>
            <person name="Zhao X."/>
            <person name="Zhong W.Y."/>
            <person name="Ma X.K."/>
            <person name="Ma L."/>
            <person name="Huang J."/>
            <person name="Chen G.Z."/>
            <person name="Huang M.Z."/>
            <person name="Huang L."/>
            <person name="Peng D.H."/>
            <person name="Luo Y.B."/>
            <person name="Zou S.Q."/>
            <person name="Chen S.P."/>
            <person name="Lan S."/>
            <person name="Tsai W.C."/>
            <person name="Van de Peer Y."/>
            <person name="Liu Z.J."/>
        </authorList>
    </citation>
    <scope>NUCLEOTIDE SEQUENCE [LARGE SCALE GENOMIC DNA]</scope>
    <source>
        <strain evidence="1">Lor287</strain>
    </source>
</reference>
<keyword evidence="2" id="KW-1185">Reference proteome</keyword>
<comment type="caution">
    <text evidence="1">The sequence shown here is derived from an EMBL/GenBank/DDBJ whole genome shotgun (WGS) entry which is preliminary data.</text>
</comment>
<evidence type="ECO:0000313" key="2">
    <source>
        <dbReference type="Proteomes" id="UP001418222"/>
    </source>
</evidence>
<gene>
    <name evidence="1" type="ORF">KSP39_PZI014715</name>
</gene>
<protein>
    <submittedName>
        <fullName evidence="1">Uncharacterized protein</fullName>
    </submittedName>
</protein>
<proteinExistence type="predicted"/>
<dbReference type="Proteomes" id="UP001418222">
    <property type="component" value="Unassembled WGS sequence"/>
</dbReference>
<sequence length="113" mass="12045">MDDIGASVQTADGVAAIIRNRDYEGLTIMVGRKLIPSSHVTFKYGVKIVVYAADNLTPDPTAAIQFCGTLIGPHVLVVSYFSSRGPIKASTGILNRTSTPSTTTISLHGHTHY</sequence>
<dbReference type="Gene3D" id="3.50.30.30">
    <property type="match status" value="1"/>
</dbReference>
<accession>A0AAP0BA14</accession>